<dbReference type="GO" id="GO:0003678">
    <property type="term" value="F:DNA helicase activity"/>
    <property type="evidence" value="ECO:0007669"/>
    <property type="project" value="TreeGrafter"/>
</dbReference>
<dbReference type="Pfam" id="PF00270">
    <property type="entry name" value="DEAD"/>
    <property type="match status" value="1"/>
</dbReference>
<evidence type="ECO:0000259" key="8">
    <source>
        <dbReference type="PROSITE" id="PS51192"/>
    </source>
</evidence>
<dbReference type="GO" id="GO:0006281">
    <property type="term" value="P:DNA repair"/>
    <property type="evidence" value="ECO:0007669"/>
    <property type="project" value="UniProtKB-KW"/>
</dbReference>
<dbReference type="AlphaFoldDB" id="A0A6L9SRD0"/>
<keyword evidence="1" id="KW-0547">Nucleotide-binding</keyword>
<keyword evidence="7" id="KW-0234">DNA repair</keyword>
<dbReference type="InterPro" id="IPR001650">
    <property type="entry name" value="Helicase_C-like"/>
</dbReference>
<dbReference type="GO" id="GO:0003677">
    <property type="term" value="F:DNA binding"/>
    <property type="evidence" value="ECO:0007669"/>
    <property type="project" value="UniProtKB-KW"/>
</dbReference>
<keyword evidence="2" id="KW-0227">DNA damage</keyword>
<proteinExistence type="predicted"/>
<dbReference type="InterPro" id="IPR012340">
    <property type="entry name" value="NA-bd_OB-fold"/>
</dbReference>
<keyword evidence="3" id="KW-0378">Hydrolase</keyword>
<dbReference type="RefSeq" id="WP_163196771.1">
    <property type="nucleotide sequence ID" value="NZ_WHZV01000003.1"/>
</dbReference>
<dbReference type="SUPFAM" id="SSF50249">
    <property type="entry name" value="Nucleic acid-binding proteins"/>
    <property type="match status" value="1"/>
</dbReference>
<evidence type="ECO:0000313" key="11">
    <source>
        <dbReference type="Proteomes" id="UP000483293"/>
    </source>
</evidence>
<dbReference type="PROSITE" id="PS51192">
    <property type="entry name" value="HELICASE_ATP_BIND_1"/>
    <property type="match status" value="1"/>
</dbReference>
<keyword evidence="4 10" id="KW-0347">Helicase</keyword>
<keyword evidence="6" id="KW-0238">DNA-binding</keyword>
<name>A0A6L9SRD0_9BIFI</name>
<dbReference type="GO" id="GO:0005524">
    <property type="term" value="F:ATP binding"/>
    <property type="evidence" value="ECO:0007669"/>
    <property type="project" value="UniProtKB-KW"/>
</dbReference>
<protein>
    <submittedName>
        <fullName evidence="10">DEAD/DEAH box helicase</fullName>
    </submittedName>
</protein>
<dbReference type="SMART" id="SM00487">
    <property type="entry name" value="DEXDc"/>
    <property type="match status" value="1"/>
</dbReference>
<dbReference type="Proteomes" id="UP000483293">
    <property type="component" value="Unassembled WGS sequence"/>
</dbReference>
<dbReference type="InterPro" id="IPR014001">
    <property type="entry name" value="Helicase_ATP-bd"/>
</dbReference>
<evidence type="ECO:0000256" key="7">
    <source>
        <dbReference type="ARBA" id="ARBA00023204"/>
    </source>
</evidence>
<evidence type="ECO:0000259" key="9">
    <source>
        <dbReference type="PROSITE" id="PS51194"/>
    </source>
</evidence>
<dbReference type="GO" id="GO:0016787">
    <property type="term" value="F:hydrolase activity"/>
    <property type="evidence" value="ECO:0007669"/>
    <property type="project" value="UniProtKB-KW"/>
</dbReference>
<dbReference type="Pfam" id="PF19833">
    <property type="entry name" value="RecG_dom3_C"/>
    <property type="match status" value="1"/>
</dbReference>
<dbReference type="PANTHER" id="PTHR47964">
    <property type="entry name" value="ATP-DEPENDENT DNA HELICASE HOMOLOG RECG, CHLOROPLASTIC"/>
    <property type="match status" value="1"/>
</dbReference>
<dbReference type="PANTHER" id="PTHR47964:SF1">
    <property type="entry name" value="ATP-DEPENDENT DNA HELICASE HOMOLOG RECG, CHLOROPLASTIC"/>
    <property type="match status" value="1"/>
</dbReference>
<evidence type="ECO:0000256" key="1">
    <source>
        <dbReference type="ARBA" id="ARBA00022741"/>
    </source>
</evidence>
<evidence type="ECO:0000256" key="6">
    <source>
        <dbReference type="ARBA" id="ARBA00023125"/>
    </source>
</evidence>
<dbReference type="EMBL" id="WHZV01000003">
    <property type="protein sequence ID" value="NEG55054.1"/>
    <property type="molecule type" value="Genomic_DNA"/>
</dbReference>
<dbReference type="CDD" id="cd04488">
    <property type="entry name" value="RecG_wedge_OBF"/>
    <property type="match status" value="1"/>
</dbReference>
<sequence length="848" mass="89273">MGITLDTPIAALLANKRRASTLKSFGVVTVGDALTYYPFRVADPVPARAVGEARVGEAMAFAGVVRSSRVIAGQRRNMRLVADVDDSGFAAARGVPAGRAQLVFFSGKKGYLDWMARRLAAGATVVVAGTPTEYMGQLQFSHPQVLTVAPADPAVPVGNAGTAAPAGDPWRDVAMSAGYAAVRPAAQSYDAKTVAEAMARVTRPRPVYHASARLSSERIHETILSLMWALGGRDMAAPGTDDIALQSHDDEERFAGTLAGAVPDILPEPVRAARGLMHRAEAFRAIHEPASVEAFRKGIDTLRYEEALVCQTALLEARCNAHKSAAHPCPLDAGEPGGDAAGEGATRTPLRDRFIASLPFTLTGGQRDVIDDIAADMAKDTPMQRLLQGEVGSGKTVVALAAMLQAVGAGYQAVLVAPTQVLAEQHVETITRMIAAMDEAAPAGASSGAAEPSVPVTLLTGGMRLAARRRALAAAAAGTPGIIVATHAAFSKTFQAPRLALVVIDEQHRFGVEQRESLNTKAADGTAPHLLVMTATPIPRTAAMTWFGDLDISWLTELPGGRKPIRTVVVNEADGRTMGRMFAHIRARIDAGERAYIVCARIDADEDDGAAGHGSRGGRAGESMRDGIDDAYETLDENGEAVARPPLHSVAEIAARLKALPQFAGIRFATLTGRDKDDVKTQVMAGFASGETPILVSTTVIEVGVDVKQASCIVIFDADRYGLSQLHQLRGRVGRGGTNSWAFLVSRAEPGTPGEARLEVIHDSLDGAEIAQADLEFRGAGDVLGDAQSGAKSSLKLLRVVKDAELIADARSQAERLLAADPELAHEPQLAGAVLDFTRGNETFLTSN</sequence>
<dbReference type="InterPro" id="IPR027417">
    <property type="entry name" value="P-loop_NTPase"/>
</dbReference>
<keyword evidence="11" id="KW-1185">Reference proteome</keyword>
<keyword evidence="5" id="KW-0067">ATP-binding</keyword>
<dbReference type="InterPro" id="IPR011545">
    <property type="entry name" value="DEAD/DEAH_box_helicase_dom"/>
</dbReference>
<gene>
    <name evidence="10" type="ORF">GFD21_04565</name>
</gene>
<evidence type="ECO:0000256" key="2">
    <source>
        <dbReference type="ARBA" id="ARBA00022763"/>
    </source>
</evidence>
<organism evidence="10 11">
    <name type="scientific">Bifidobacterium platyrrhinorum</name>
    <dbReference type="NCBI Taxonomy" id="2661628"/>
    <lineage>
        <taxon>Bacteria</taxon>
        <taxon>Bacillati</taxon>
        <taxon>Actinomycetota</taxon>
        <taxon>Actinomycetes</taxon>
        <taxon>Bifidobacteriales</taxon>
        <taxon>Bifidobacteriaceae</taxon>
        <taxon>Bifidobacterium</taxon>
    </lineage>
</organism>
<dbReference type="PROSITE" id="PS51194">
    <property type="entry name" value="HELICASE_CTER"/>
    <property type="match status" value="1"/>
</dbReference>
<comment type="caution">
    <text evidence="10">The sequence shown here is derived from an EMBL/GenBank/DDBJ whole genome shotgun (WGS) entry which is preliminary data.</text>
</comment>
<dbReference type="Pfam" id="PF00271">
    <property type="entry name" value="Helicase_C"/>
    <property type="match status" value="1"/>
</dbReference>
<evidence type="ECO:0000256" key="3">
    <source>
        <dbReference type="ARBA" id="ARBA00022801"/>
    </source>
</evidence>
<dbReference type="InterPro" id="IPR045562">
    <property type="entry name" value="RecG_dom3_C"/>
</dbReference>
<reference evidence="10 11" key="1">
    <citation type="submission" date="2019-10" db="EMBL/GenBank/DDBJ databases">
        <title>Bifidobacterium from non-human primates.</title>
        <authorList>
            <person name="Modesto M."/>
        </authorList>
    </citation>
    <scope>NUCLEOTIDE SEQUENCE [LARGE SCALE GENOMIC DNA]</scope>
    <source>
        <strain evidence="10 11">SMA15</strain>
    </source>
</reference>
<feature type="domain" description="Helicase ATP-binding" evidence="8">
    <location>
        <begin position="376"/>
        <end position="555"/>
    </location>
</feature>
<evidence type="ECO:0000256" key="5">
    <source>
        <dbReference type="ARBA" id="ARBA00022840"/>
    </source>
</evidence>
<evidence type="ECO:0000313" key="10">
    <source>
        <dbReference type="EMBL" id="NEG55054.1"/>
    </source>
</evidence>
<dbReference type="SMART" id="SM00490">
    <property type="entry name" value="HELICc"/>
    <property type="match status" value="1"/>
</dbReference>
<dbReference type="Gene3D" id="2.40.50.140">
    <property type="entry name" value="Nucleic acid-binding proteins"/>
    <property type="match status" value="1"/>
</dbReference>
<dbReference type="SUPFAM" id="SSF52540">
    <property type="entry name" value="P-loop containing nucleoside triphosphate hydrolases"/>
    <property type="match status" value="2"/>
</dbReference>
<evidence type="ECO:0000256" key="4">
    <source>
        <dbReference type="ARBA" id="ARBA00022806"/>
    </source>
</evidence>
<feature type="domain" description="Helicase C-terminal" evidence="9">
    <location>
        <begin position="627"/>
        <end position="776"/>
    </location>
</feature>
<dbReference type="InterPro" id="IPR047112">
    <property type="entry name" value="RecG/Mfd"/>
</dbReference>
<accession>A0A6L9SRD0</accession>
<dbReference type="Gene3D" id="3.40.50.300">
    <property type="entry name" value="P-loop containing nucleotide triphosphate hydrolases"/>
    <property type="match status" value="2"/>
</dbReference>